<dbReference type="GO" id="GO:0005829">
    <property type="term" value="C:cytosol"/>
    <property type="evidence" value="ECO:0007669"/>
    <property type="project" value="TreeGrafter"/>
</dbReference>
<dbReference type="Gene3D" id="3.30.70.930">
    <property type="match status" value="1"/>
</dbReference>
<reference evidence="3" key="2">
    <citation type="journal article" date="2020" name="Microorganisms">
        <title>Osmotic Adaptation and Compatible Solute Biosynthesis of Phototrophic Bacteria as Revealed from Genome Analyses.</title>
        <authorList>
            <person name="Imhoff J.F."/>
            <person name="Rahn T."/>
            <person name="Kunzel S."/>
            <person name="Keller A."/>
            <person name="Neulinger S.C."/>
        </authorList>
    </citation>
    <scope>NUCLEOTIDE SEQUENCE</scope>
    <source>
        <strain evidence="3">DSM 11080</strain>
    </source>
</reference>
<name>A0AAJ0XAW3_9GAMM</name>
<dbReference type="SUPFAM" id="SSF89957">
    <property type="entry name" value="MTH1187/YkoF-like"/>
    <property type="match status" value="1"/>
</dbReference>
<evidence type="ECO:0000256" key="1">
    <source>
        <dbReference type="ARBA" id="ARBA00010272"/>
    </source>
</evidence>
<reference evidence="3" key="1">
    <citation type="submission" date="2017-08" db="EMBL/GenBank/DDBJ databases">
        <authorList>
            <person name="Imhoff J.F."/>
            <person name="Rahn T."/>
            <person name="Kuenzel S."/>
            <person name="Neulinger S.C."/>
        </authorList>
    </citation>
    <scope>NUCLEOTIDE SEQUENCE</scope>
    <source>
        <strain evidence="3">DSM 11080</strain>
    </source>
</reference>
<dbReference type="Proteomes" id="UP001296776">
    <property type="component" value="Unassembled WGS sequence"/>
</dbReference>
<dbReference type="InterPro" id="IPR051614">
    <property type="entry name" value="UPF0045_domain"/>
</dbReference>
<dbReference type="PANTHER" id="PTHR33777">
    <property type="entry name" value="UPF0045 PROTEIN ECM15"/>
    <property type="match status" value="1"/>
</dbReference>
<sequence>MSVLVDLSIFPVGQGEHLSAYVAPIVQLIADSGHPYRLTAMGTLIETEQLGDATALIERAHAALSEAGCERVYATVKLDIRQGPVGRLEQKTASVEARLAAS</sequence>
<feature type="domain" description="Thiamine-binding protein" evidence="2">
    <location>
        <begin position="5"/>
        <end position="96"/>
    </location>
</feature>
<proteinExistence type="inferred from homology"/>
<evidence type="ECO:0000313" key="3">
    <source>
        <dbReference type="EMBL" id="MBK1706234.1"/>
    </source>
</evidence>
<dbReference type="InterPro" id="IPR029756">
    <property type="entry name" value="MTH1187/YkoF-like"/>
</dbReference>
<dbReference type="NCBIfam" id="TIGR00106">
    <property type="entry name" value="MTH1187 family thiamine-binding protein"/>
    <property type="match status" value="1"/>
</dbReference>
<dbReference type="InterPro" id="IPR002767">
    <property type="entry name" value="Thiamine_BP"/>
</dbReference>
<accession>A0AAJ0XAW3</accession>
<evidence type="ECO:0000313" key="4">
    <source>
        <dbReference type="Proteomes" id="UP001296776"/>
    </source>
</evidence>
<dbReference type="EMBL" id="NRSJ01000037">
    <property type="protein sequence ID" value="MBK1706234.1"/>
    <property type="molecule type" value="Genomic_DNA"/>
</dbReference>
<comment type="caution">
    <text evidence="3">The sequence shown here is derived from an EMBL/GenBank/DDBJ whole genome shotgun (WGS) entry which is preliminary data.</text>
</comment>
<dbReference type="RefSeq" id="WP_200347685.1">
    <property type="nucleotide sequence ID" value="NZ_NRSJ01000037.1"/>
</dbReference>
<keyword evidence="4" id="KW-1185">Reference proteome</keyword>
<dbReference type="AlphaFoldDB" id="A0AAJ0XAW3"/>
<gene>
    <name evidence="3" type="ORF">CKO40_17180</name>
</gene>
<comment type="similarity">
    <text evidence="1">Belongs to the UPF0045 family.</text>
</comment>
<protein>
    <recommendedName>
        <fullName evidence="2">Thiamine-binding protein domain-containing protein</fullName>
    </recommendedName>
</protein>
<evidence type="ECO:0000259" key="2">
    <source>
        <dbReference type="Pfam" id="PF01910"/>
    </source>
</evidence>
<dbReference type="Pfam" id="PF01910">
    <property type="entry name" value="Thiamine_BP"/>
    <property type="match status" value="1"/>
</dbReference>
<organism evidence="3 4">
    <name type="scientific">Halochromatium glycolicum</name>
    <dbReference type="NCBI Taxonomy" id="85075"/>
    <lineage>
        <taxon>Bacteria</taxon>
        <taxon>Pseudomonadati</taxon>
        <taxon>Pseudomonadota</taxon>
        <taxon>Gammaproteobacteria</taxon>
        <taxon>Chromatiales</taxon>
        <taxon>Chromatiaceae</taxon>
        <taxon>Halochromatium</taxon>
    </lineage>
</organism>
<dbReference type="PANTHER" id="PTHR33777:SF1">
    <property type="entry name" value="UPF0045 PROTEIN ECM15"/>
    <property type="match status" value="1"/>
</dbReference>